<gene>
    <name evidence="7" type="ORF">E5259_07545</name>
</gene>
<keyword evidence="4 7" id="KW-0808">Transferase</keyword>
<comment type="similarity">
    <text evidence="2">Belongs to the CDP-glycerol glycerophosphotransferase family.</text>
</comment>
<accession>A0A7G5MS66</accession>
<dbReference type="InterPro" id="IPR043149">
    <property type="entry name" value="TagF_N"/>
</dbReference>
<evidence type="ECO:0000256" key="6">
    <source>
        <dbReference type="ARBA" id="ARBA00023136"/>
    </source>
</evidence>
<evidence type="ECO:0000256" key="3">
    <source>
        <dbReference type="ARBA" id="ARBA00022475"/>
    </source>
</evidence>
<keyword evidence="3" id="KW-1003">Cell membrane</keyword>
<dbReference type="RefSeq" id="WP_018598457.1">
    <property type="nucleotide sequence ID" value="NZ_AP031416.1"/>
</dbReference>
<dbReference type="InterPro" id="IPR007554">
    <property type="entry name" value="Glycerophosphate_synth"/>
</dbReference>
<dbReference type="EMBL" id="CP039126">
    <property type="protein sequence ID" value="QMW77459.1"/>
    <property type="molecule type" value="Genomic_DNA"/>
</dbReference>
<evidence type="ECO:0000313" key="8">
    <source>
        <dbReference type="Proteomes" id="UP000515789"/>
    </source>
</evidence>
<dbReference type="InterPro" id="IPR051612">
    <property type="entry name" value="Teichoic_Acid_Biosynth"/>
</dbReference>
<dbReference type="PANTHER" id="PTHR37316:SF3">
    <property type="entry name" value="TEICHOIC ACID GLYCEROL-PHOSPHATE TRANSFERASE"/>
    <property type="match status" value="1"/>
</dbReference>
<keyword evidence="5" id="KW-0777">Teichoic acid biosynthesis</keyword>
<name>A0A7G5MS66_9FIRM</name>
<evidence type="ECO:0000256" key="2">
    <source>
        <dbReference type="ARBA" id="ARBA00010488"/>
    </source>
</evidence>
<proteinExistence type="inferred from homology"/>
<reference evidence="7 8" key="1">
    <citation type="submission" date="2019-04" db="EMBL/GenBank/DDBJ databases">
        <authorList>
            <person name="Schori C."/>
            <person name="Ahrens C."/>
        </authorList>
    </citation>
    <scope>NUCLEOTIDE SEQUENCE [LARGE SCALE GENOMIC DNA]</scope>
    <source>
        <strain evidence="7 8">DSM 2950</strain>
    </source>
</reference>
<protein>
    <submittedName>
        <fullName evidence="7">CDP-glycerol--poly(Glycerophosphate) glycerophosphotransferase</fullName>
    </submittedName>
</protein>
<dbReference type="GO" id="GO:0047355">
    <property type="term" value="F:CDP-glycerol glycerophosphotransferase activity"/>
    <property type="evidence" value="ECO:0007669"/>
    <property type="project" value="InterPro"/>
</dbReference>
<dbReference type="Proteomes" id="UP000515789">
    <property type="component" value="Chromosome"/>
</dbReference>
<organism evidence="7 8">
    <name type="scientific">Blautia producta</name>
    <dbReference type="NCBI Taxonomy" id="33035"/>
    <lineage>
        <taxon>Bacteria</taxon>
        <taxon>Bacillati</taxon>
        <taxon>Bacillota</taxon>
        <taxon>Clostridia</taxon>
        <taxon>Lachnospirales</taxon>
        <taxon>Lachnospiraceae</taxon>
        <taxon>Blautia</taxon>
    </lineage>
</organism>
<dbReference type="GO" id="GO:0019350">
    <property type="term" value="P:teichoic acid biosynthetic process"/>
    <property type="evidence" value="ECO:0007669"/>
    <property type="project" value="UniProtKB-KW"/>
</dbReference>
<dbReference type="GO" id="GO:0005886">
    <property type="term" value="C:plasma membrane"/>
    <property type="evidence" value="ECO:0007669"/>
    <property type="project" value="UniProtKB-SubCell"/>
</dbReference>
<keyword evidence="6" id="KW-0472">Membrane</keyword>
<dbReference type="Pfam" id="PF04464">
    <property type="entry name" value="Glyphos_transf"/>
    <property type="match status" value="1"/>
</dbReference>
<dbReference type="AlphaFoldDB" id="A0A7G5MS66"/>
<dbReference type="PANTHER" id="PTHR37316">
    <property type="entry name" value="TEICHOIC ACID GLYCEROL-PHOSPHATE PRIMASE"/>
    <property type="match status" value="1"/>
</dbReference>
<sequence>MNKKRLLIVIKKIIKIFVQYTIENDYKIYRIKNTKINIRFSLQKRYQRKWGDIPIQKNKIIFDNYMGMGYGCNCKYVVEQLLKNPNKYELVWVVKDVASNANYIPPNIRLVEYMSEEAFMEYATAGIWICNYHLVAYLNKGLQKKEGQIYIQLWHGSFGIKKIEGDCRNLVIDRNWEYLAKKNADLTDFWISNSDFETRIYKRAFWNVKNIKEYGHPRNDIFFTKYDRIIKKVKKELGISFESKMVLYVPTFRDNGQYEGEYLDSEMVVGKLEERFGNNWEFVVRYHPKAEFRENQMKIGINATNYPDIQELLAAADTVITDYSSCIFDFLLTGRPGFIYTTDSDMYGEIRGLYYPLKETPFMVAENNKQLCENIDRFDEKEYEKRVKQFLNDKGSVEDGHAAERLEGLIKRLVRNEKNEEISKNILES</sequence>
<dbReference type="SUPFAM" id="SSF53756">
    <property type="entry name" value="UDP-Glycosyltransferase/glycogen phosphorylase"/>
    <property type="match status" value="1"/>
</dbReference>
<dbReference type="InterPro" id="IPR043148">
    <property type="entry name" value="TagF_C"/>
</dbReference>
<dbReference type="GeneID" id="75055494"/>
<comment type="subcellular location">
    <subcellularLocation>
        <location evidence="1">Cell membrane</location>
        <topology evidence="1">Peripheral membrane protein</topology>
    </subcellularLocation>
</comment>
<evidence type="ECO:0000256" key="5">
    <source>
        <dbReference type="ARBA" id="ARBA00022944"/>
    </source>
</evidence>
<dbReference type="Gene3D" id="3.40.50.11820">
    <property type="match status" value="1"/>
</dbReference>
<evidence type="ECO:0000256" key="1">
    <source>
        <dbReference type="ARBA" id="ARBA00004202"/>
    </source>
</evidence>
<evidence type="ECO:0000313" key="7">
    <source>
        <dbReference type="EMBL" id="QMW77459.1"/>
    </source>
</evidence>
<evidence type="ECO:0000256" key="4">
    <source>
        <dbReference type="ARBA" id="ARBA00022679"/>
    </source>
</evidence>
<dbReference type="Gene3D" id="3.40.50.12580">
    <property type="match status" value="1"/>
</dbReference>